<proteinExistence type="predicted"/>
<dbReference type="AlphaFoldDB" id="A0A4Y2BIR5"/>
<reference evidence="1 2" key="1">
    <citation type="journal article" date="2019" name="Sci. Rep.">
        <title>Orb-weaving spider Araneus ventricosus genome elucidates the spidroin gene catalogue.</title>
        <authorList>
            <person name="Kono N."/>
            <person name="Nakamura H."/>
            <person name="Ohtoshi R."/>
            <person name="Moran D.A.P."/>
            <person name="Shinohara A."/>
            <person name="Yoshida Y."/>
            <person name="Fujiwara M."/>
            <person name="Mori M."/>
            <person name="Tomita M."/>
            <person name="Arakawa K."/>
        </authorList>
    </citation>
    <scope>NUCLEOTIDE SEQUENCE [LARGE SCALE GENOMIC DNA]</scope>
</reference>
<evidence type="ECO:0000313" key="1">
    <source>
        <dbReference type="EMBL" id="GBL91054.1"/>
    </source>
</evidence>
<evidence type="ECO:0000313" key="2">
    <source>
        <dbReference type="Proteomes" id="UP000499080"/>
    </source>
</evidence>
<sequence length="93" mass="10277">MILSLEKTLSSGNHHRPTTVEMNLLSWHPVLEVKVRRGPPIGTCGFRINNAASDCSKVASNQKPAKPFTSLLKMEFKHGRKAIEVLKIDGKLA</sequence>
<organism evidence="1 2">
    <name type="scientific">Araneus ventricosus</name>
    <name type="common">Orbweaver spider</name>
    <name type="synonym">Epeira ventricosa</name>
    <dbReference type="NCBI Taxonomy" id="182803"/>
    <lineage>
        <taxon>Eukaryota</taxon>
        <taxon>Metazoa</taxon>
        <taxon>Ecdysozoa</taxon>
        <taxon>Arthropoda</taxon>
        <taxon>Chelicerata</taxon>
        <taxon>Arachnida</taxon>
        <taxon>Araneae</taxon>
        <taxon>Araneomorphae</taxon>
        <taxon>Entelegynae</taxon>
        <taxon>Araneoidea</taxon>
        <taxon>Araneidae</taxon>
        <taxon>Araneus</taxon>
    </lineage>
</organism>
<name>A0A4Y2BIR5_ARAVE</name>
<gene>
    <name evidence="1" type="ORF">AVEN_148453_1</name>
</gene>
<keyword evidence="2" id="KW-1185">Reference proteome</keyword>
<dbReference type="EMBL" id="BGPR01083359">
    <property type="protein sequence ID" value="GBL91054.1"/>
    <property type="molecule type" value="Genomic_DNA"/>
</dbReference>
<accession>A0A4Y2BIR5</accession>
<comment type="caution">
    <text evidence="1">The sequence shown here is derived from an EMBL/GenBank/DDBJ whole genome shotgun (WGS) entry which is preliminary data.</text>
</comment>
<protein>
    <submittedName>
        <fullName evidence="1">Uncharacterized protein</fullName>
    </submittedName>
</protein>
<dbReference type="Proteomes" id="UP000499080">
    <property type="component" value="Unassembled WGS sequence"/>
</dbReference>